<dbReference type="Pfam" id="PF00589">
    <property type="entry name" value="Phage_integrase"/>
    <property type="match status" value="1"/>
</dbReference>
<evidence type="ECO:0000256" key="7">
    <source>
        <dbReference type="ARBA" id="ARBA00023172"/>
    </source>
</evidence>
<dbReference type="GO" id="GO:0003677">
    <property type="term" value="F:DNA binding"/>
    <property type="evidence" value="ECO:0007669"/>
    <property type="project" value="UniProtKB-KW"/>
</dbReference>
<dbReference type="InterPro" id="IPR024578">
    <property type="entry name" value="Homez_homeobox_dom"/>
</dbReference>
<dbReference type="InterPro" id="IPR011010">
    <property type="entry name" value="DNA_brk_join_enz"/>
</dbReference>
<evidence type="ECO:0000313" key="11">
    <source>
        <dbReference type="Proteomes" id="UP001200334"/>
    </source>
</evidence>
<comment type="similarity">
    <text evidence="1">Belongs to the 'phage' integrase family.</text>
</comment>
<proteinExistence type="inferred from homology"/>
<dbReference type="Gene3D" id="1.10.443.10">
    <property type="entry name" value="Intergrase catalytic core"/>
    <property type="match status" value="1"/>
</dbReference>
<evidence type="ECO:0000256" key="5">
    <source>
        <dbReference type="ARBA" id="ARBA00023125"/>
    </source>
</evidence>
<evidence type="ECO:0000256" key="4">
    <source>
        <dbReference type="ARBA" id="ARBA00023015"/>
    </source>
</evidence>
<evidence type="ECO:0000256" key="2">
    <source>
        <dbReference type="ARBA" id="ARBA00022553"/>
    </source>
</evidence>
<gene>
    <name evidence="9" type="ORF">DQL93_06085</name>
    <name evidence="10" type="ORF">LOB85_00920</name>
</gene>
<sequence>MRKKRILLHDYFAQWIEVYKEGAVRERTLDKYWLSHRHLQEIAPDLKLVDTTRLEYQQILNTFAQTHEKATVMDFHHQLKAMLLDAYDEGYIQRDPTRKIVVKGKEPSEKKAKYLNEFELKLLLRHLDLSTFPNFDWTILLIAKTGLRFSEALGLTKEDIDLEQQTINVDKTWDYKSYTGSFKPTKNASSVRKVPIDWKLAMQLSQVIQNLPNGEPIFAQKRVFNSTVNNLLKKHCEELNIPVISVHGLRHTHASLLLFAGVSIASVAKRLGHADMTTTQQTYLHIIQELENKDNTKIMQHLAAL</sequence>
<dbReference type="InterPro" id="IPR013762">
    <property type="entry name" value="Integrase-like_cat_sf"/>
</dbReference>
<dbReference type="RefSeq" id="WP_016396641.1">
    <property type="nucleotide sequence ID" value="NZ_JAJNUX010000001.1"/>
</dbReference>
<dbReference type="InterPro" id="IPR010998">
    <property type="entry name" value="Integrase_recombinase_N"/>
</dbReference>
<dbReference type="GO" id="GO:0006310">
    <property type="term" value="P:DNA recombination"/>
    <property type="evidence" value="ECO:0007669"/>
    <property type="project" value="UniProtKB-KW"/>
</dbReference>
<evidence type="ECO:0000313" key="10">
    <source>
        <dbReference type="EMBL" id="MCD5562739.1"/>
    </source>
</evidence>
<evidence type="ECO:0000313" key="9">
    <source>
        <dbReference type="EMBL" id="AZA16138.1"/>
    </source>
</evidence>
<reference evidence="9" key="1">
    <citation type="submission" date="2018-07" db="EMBL/GenBank/DDBJ databases">
        <authorList>
            <person name="Somerville V."/>
        </authorList>
    </citation>
    <scope>NUCLEOTIDE SEQUENCE</scope>
    <source>
        <strain evidence="9">NWC_2_2</strain>
    </source>
</reference>
<dbReference type="Proteomes" id="UP001200334">
    <property type="component" value="Unassembled WGS sequence"/>
</dbReference>
<organism evidence="9">
    <name type="scientific">Lactobacillus delbrueckii subsp. lactis</name>
    <dbReference type="NCBI Taxonomy" id="29397"/>
    <lineage>
        <taxon>Bacteria</taxon>
        <taxon>Bacillati</taxon>
        <taxon>Bacillota</taxon>
        <taxon>Bacilli</taxon>
        <taxon>Lactobacillales</taxon>
        <taxon>Lactobacillaceae</taxon>
        <taxon>Lactobacillus</taxon>
    </lineage>
</organism>
<dbReference type="EMBL" id="CP031023">
    <property type="protein sequence ID" value="AZA16138.1"/>
    <property type="molecule type" value="Genomic_DNA"/>
</dbReference>
<dbReference type="PANTHER" id="PTHR30349:SF64">
    <property type="entry name" value="PROPHAGE INTEGRASE INTD-RELATED"/>
    <property type="match status" value="1"/>
</dbReference>
<reference evidence="10 11" key="2">
    <citation type="submission" date="2021-12" db="EMBL/GenBank/DDBJ databases">
        <title>Antimicrobial susceptibility of Lactobacillus delbrueckii subsp. lactis obtained from milk products and other habitats.</title>
        <authorList>
            <person name="Shani N."/>
        </authorList>
    </citation>
    <scope>NUCLEOTIDE SEQUENCE [LARGE SCALE GENOMIC DNA]</scope>
    <source>
        <strain evidence="10 11">FAM 21755</strain>
    </source>
</reference>
<dbReference type="SUPFAM" id="SSF56349">
    <property type="entry name" value="DNA breaking-rejoining enzymes"/>
    <property type="match status" value="1"/>
</dbReference>
<keyword evidence="2" id="KW-0597">Phosphoprotein</keyword>
<protein>
    <submittedName>
        <fullName evidence="9">Site-specific integrase</fullName>
    </submittedName>
</protein>
<dbReference type="EMBL" id="JAJNUY010000002">
    <property type="protein sequence ID" value="MCD5562739.1"/>
    <property type="molecule type" value="Genomic_DNA"/>
</dbReference>
<name>A0A3G6JGQ2_LACDL</name>
<keyword evidence="3" id="KW-0677">Repeat</keyword>
<dbReference type="AlphaFoldDB" id="A0A3G6JGQ2"/>
<keyword evidence="4" id="KW-0805">Transcription regulation</keyword>
<evidence type="ECO:0000256" key="6">
    <source>
        <dbReference type="ARBA" id="ARBA00023163"/>
    </source>
</evidence>
<accession>A0A3G6JGQ2</accession>
<keyword evidence="7" id="KW-0233">DNA recombination</keyword>
<evidence type="ECO:0000259" key="8">
    <source>
        <dbReference type="PROSITE" id="PS51898"/>
    </source>
</evidence>
<dbReference type="Pfam" id="PF11569">
    <property type="entry name" value="Homez"/>
    <property type="match status" value="1"/>
</dbReference>
<dbReference type="InterPro" id="IPR002104">
    <property type="entry name" value="Integrase_catalytic"/>
</dbReference>
<dbReference type="PROSITE" id="PS51898">
    <property type="entry name" value="TYR_RECOMBINASE"/>
    <property type="match status" value="1"/>
</dbReference>
<evidence type="ECO:0000256" key="1">
    <source>
        <dbReference type="ARBA" id="ARBA00008857"/>
    </source>
</evidence>
<dbReference type="GO" id="GO:0015074">
    <property type="term" value="P:DNA integration"/>
    <property type="evidence" value="ECO:0007669"/>
    <property type="project" value="InterPro"/>
</dbReference>
<keyword evidence="5" id="KW-0238">DNA-binding</keyword>
<dbReference type="Gene3D" id="1.10.150.130">
    <property type="match status" value="1"/>
</dbReference>
<dbReference type="CDD" id="cd01189">
    <property type="entry name" value="INT_ICEBs1_C_like"/>
    <property type="match status" value="1"/>
</dbReference>
<keyword evidence="6" id="KW-0804">Transcription</keyword>
<feature type="domain" description="Tyr recombinase" evidence="8">
    <location>
        <begin position="110"/>
        <end position="297"/>
    </location>
</feature>
<evidence type="ECO:0000256" key="3">
    <source>
        <dbReference type="ARBA" id="ARBA00022737"/>
    </source>
</evidence>
<dbReference type="PANTHER" id="PTHR30349">
    <property type="entry name" value="PHAGE INTEGRASE-RELATED"/>
    <property type="match status" value="1"/>
</dbReference>
<dbReference type="InterPro" id="IPR050090">
    <property type="entry name" value="Tyrosine_recombinase_XerCD"/>
</dbReference>